<keyword evidence="1" id="KW-1133">Transmembrane helix</keyword>
<feature type="transmembrane region" description="Helical" evidence="1">
    <location>
        <begin position="30"/>
        <end position="50"/>
    </location>
</feature>
<protein>
    <submittedName>
        <fullName evidence="2">Uncharacterized protein</fullName>
    </submittedName>
</protein>
<accession>A0A5J5F3A3</accession>
<dbReference type="InParanoid" id="A0A5J5F3A3"/>
<proteinExistence type="predicted"/>
<keyword evidence="1" id="KW-0472">Membrane</keyword>
<evidence type="ECO:0000256" key="1">
    <source>
        <dbReference type="SAM" id="Phobius"/>
    </source>
</evidence>
<evidence type="ECO:0000313" key="3">
    <source>
        <dbReference type="Proteomes" id="UP000326924"/>
    </source>
</evidence>
<sequence>MSRALVGRFFFFFFFSFVWEKVGRSVLGDIKPIPFFFFLFSFSPFFFFFFETLTNNFG</sequence>
<dbReference type="AlphaFoldDB" id="A0A5J5F3A3"/>
<dbReference type="EMBL" id="VXIS01000042">
    <property type="protein sequence ID" value="KAA8910782.1"/>
    <property type="molecule type" value="Genomic_DNA"/>
</dbReference>
<comment type="caution">
    <text evidence="2">The sequence shown here is derived from an EMBL/GenBank/DDBJ whole genome shotgun (WGS) entry which is preliminary data.</text>
</comment>
<gene>
    <name evidence="2" type="ORF">FN846DRAFT_509213</name>
</gene>
<evidence type="ECO:0000313" key="2">
    <source>
        <dbReference type="EMBL" id="KAA8910782.1"/>
    </source>
</evidence>
<name>A0A5J5F3A3_9PEZI</name>
<dbReference type="Proteomes" id="UP000326924">
    <property type="component" value="Unassembled WGS sequence"/>
</dbReference>
<reference evidence="2 3" key="1">
    <citation type="submission" date="2019-09" db="EMBL/GenBank/DDBJ databases">
        <title>Draft genome of the ectomycorrhizal ascomycete Sphaerosporella brunnea.</title>
        <authorList>
            <consortium name="DOE Joint Genome Institute"/>
            <person name="Benucci G.M."/>
            <person name="Marozzi G."/>
            <person name="Antonielli L."/>
            <person name="Sanchez S."/>
            <person name="Marco P."/>
            <person name="Wang X."/>
            <person name="Falini L.B."/>
            <person name="Barry K."/>
            <person name="Haridas S."/>
            <person name="Lipzen A."/>
            <person name="Labutti K."/>
            <person name="Grigoriev I.V."/>
            <person name="Murat C."/>
            <person name="Martin F."/>
            <person name="Albertini E."/>
            <person name="Donnini D."/>
            <person name="Bonito G."/>
        </authorList>
    </citation>
    <scope>NUCLEOTIDE SEQUENCE [LARGE SCALE GENOMIC DNA]</scope>
    <source>
        <strain evidence="2 3">Sb_GMNB300</strain>
    </source>
</reference>
<keyword evidence="1" id="KW-0812">Transmembrane</keyword>
<keyword evidence="3" id="KW-1185">Reference proteome</keyword>
<organism evidence="2 3">
    <name type="scientific">Sphaerosporella brunnea</name>
    <dbReference type="NCBI Taxonomy" id="1250544"/>
    <lineage>
        <taxon>Eukaryota</taxon>
        <taxon>Fungi</taxon>
        <taxon>Dikarya</taxon>
        <taxon>Ascomycota</taxon>
        <taxon>Pezizomycotina</taxon>
        <taxon>Pezizomycetes</taxon>
        <taxon>Pezizales</taxon>
        <taxon>Pyronemataceae</taxon>
        <taxon>Sphaerosporella</taxon>
    </lineage>
</organism>